<dbReference type="CDD" id="cd10428">
    <property type="entry name" value="LFG_like"/>
    <property type="match status" value="1"/>
</dbReference>
<feature type="transmembrane region" description="Helical" evidence="5">
    <location>
        <begin position="176"/>
        <end position="193"/>
    </location>
</feature>
<keyword evidence="3 5" id="KW-1133">Transmembrane helix</keyword>
<feature type="transmembrane region" description="Helical" evidence="5">
    <location>
        <begin position="95"/>
        <end position="116"/>
    </location>
</feature>
<evidence type="ECO:0008006" key="8">
    <source>
        <dbReference type="Google" id="ProtNLM"/>
    </source>
</evidence>
<keyword evidence="4 5" id="KW-0472">Membrane</keyword>
<evidence type="ECO:0000313" key="7">
    <source>
        <dbReference type="Proteomes" id="UP001431783"/>
    </source>
</evidence>
<comment type="subcellular location">
    <subcellularLocation>
        <location evidence="1">Membrane</location>
        <topology evidence="1">Multi-pass membrane protein</topology>
    </subcellularLocation>
</comment>
<gene>
    <name evidence="6" type="ORF">WA026_000034</name>
</gene>
<comment type="caution">
    <text evidence="6">The sequence shown here is derived from an EMBL/GenBank/DDBJ whole genome shotgun (WGS) entry which is preliminary data.</text>
</comment>
<keyword evidence="7" id="KW-1185">Reference proteome</keyword>
<evidence type="ECO:0000313" key="6">
    <source>
        <dbReference type="EMBL" id="KAK9887713.1"/>
    </source>
</evidence>
<proteinExistence type="inferred from homology"/>
<feature type="transmembrane region" description="Helical" evidence="5">
    <location>
        <begin position="152"/>
        <end position="170"/>
    </location>
</feature>
<reference evidence="6 7" key="1">
    <citation type="submission" date="2023-03" db="EMBL/GenBank/DDBJ databases">
        <title>Genome insight into feeding habits of ladybird beetles.</title>
        <authorList>
            <person name="Li H.-S."/>
            <person name="Huang Y.-H."/>
            <person name="Pang H."/>
        </authorList>
    </citation>
    <scope>NUCLEOTIDE SEQUENCE [LARGE SCALE GENOMIC DNA]</scope>
    <source>
        <strain evidence="6">SYSU_2023b</strain>
        <tissue evidence="6">Whole body</tissue>
    </source>
</reference>
<evidence type="ECO:0000256" key="1">
    <source>
        <dbReference type="ARBA" id="ARBA00004141"/>
    </source>
</evidence>
<keyword evidence="2 5" id="KW-0812">Transmembrane</keyword>
<dbReference type="Pfam" id="PF01027">
    <property type="entry name" value="Bax1-I"/>
    <property type="match status" value="1"/>
</dbReference>
<evidence type="ECO:0000256" key="2">
    <source>
        <dbReference type="ARBA" id="ARBA00022692"/>
    </source>
</evidence>
<feature type="transmembrane region" description="Helical" evidence="5">
    <location>
        <begin position="32"/>
        <end position="52"/>
    </location>
</feature>
<dbReference type="PANTHER" id="PTHR23291">
    <property type="entry name" value="BAX INHIBITOR-RELATED"/>
    <property type="match status" value="1"/>
</dbReference>
<dbReference type="GO" id="GO:0016020">
    <property type="term" value="C:membrane"/>
    <property type="evidence" value="ECO:0007669"/>
    <property type="project" value="UniProtKB-SubCell"/>
</dbReference>
<accession>A0AAW1V2X4</accession>
<dbReference type="AlphaFoldDB" id="A0AAW1V2X4"/>
<sequence length="239" mass="27373">MYMNKPPSYTEFEDENYEFSETTIRHAFIRKVYSILMLQMLMAAAFIAWFLYDERVRFYIQMNLWTLLVAFVVTFIVLIALMCCGEVRRTPPMNFILLGIFSLAESFILATVSAMYESETVLMAAGITVVVFLGLTLFSFQTKWDFTTAGGFLCVALIVLMVFGIVVMFIPSKTMVLVYASIGALLFGFYMVYDTQLLMGGDHKYAISPEEYIFAVLALYLDIINFFMFILTILGISRR</sequence>
<feature type="transmembrane region" description="Helical" evidence="5">
    <location>
        <begin position="213"/>
        <end position="236"/>
    </location>
</feature>
<dbReference type="Proteomes" id="UP001431783">
    <property type="component" value="Unassembled WGS sequence"/>
</dbReference>
<organism evidence="6 7">
    <name type="scientific">Henosepilachna vigintioctopunctata</name>
    <dbReference type="NCBI Taxonomy" id="420089"/>
    <lineage>
        <taxon>Eukaryota</taxon>
        <taxon>Metazoa</taxon>
        <taxon>Ecdysozoa</taxon>
        <taxon>Arthropoda</taxon>
        <taxon>Hexapoda</taxon>
        <taxon>Insecta</taxon>
        <taxon>Pterygota</taxon>
        <taxon>Neoptera</taxon>
        <taxon>Endopterygota</taxon>
        <taxon>Coleoptera</taxon>
        <taxon>Polyphaga</taxon>
        <taxon>Cucujiformia</taxon>
        <taxon>Coccinelloidea</taxon>
        <taxon>Coccinellidae</taxon>
        <taxon>Epilachninae</taxon>
        <taxon>Epilachnini</taxon>
        <taxon>Henosepilachna</taxon>
    </lineage>
</organism>
<evidence type="ECO:0000256" key="3">
    <source>
        <dbReference type="ARBA" id="ARBA00022989"/>
    </source>
</evidence>
<dbReference type="EMBL" id="JARQZJ010000121">
    <property type="protein sequence ID" value="KAK9887713.1"/>
    <property type="molecule type" value="Genomic_DNA"/>
</dbReference>
<name>A0AAW1V2X4_9CUCU</name>
<evidence type="ECO:0000256" key="5">
    <source>
        <dbReference type="RuleBase" id="RU004379"/>
    </source>
</evidence>
<evidence type="ECO:0000256" key="4">
    <source>
        <dbReference type="ARBA" id="ARBA00023136"/>
    </source>
</evidence>
<protein>
    <recommendedName>
        <fullName evidence="8">Protein lifeguard 1</fullName>
    </recommendedName>
</protein>
<comment type="similarity">
    <text evidence="5">Belongs to the BI1 family.</text>
</comment>
<feature type="transmembrane region" description="Helical" evidence="5">
    <location>
        <begin position="122"/>
        <end position="140"/>
    </location>
</feature>
<dbReference type="PANTHER" id="PTHR23291:SF47">
    <property type="entry name" value="TRANSMEMBRANE BAX INHIBITOR MOTIF CONTAINING 7"/>
    <property type="match status" value="1"/>
</dbReference>
<dbReference type="InterPro" id="IPR006214">
    <property type="entry name" value="Bax_inhibitor_1-related"/>
</dbReference>
<feature type="transmembrane region" description="Helical" evidence="5">
    <location>
        <begin position="64"/>
        <end position="83"/>
    </location>
</feature>